<dbReference type="PANTHER" id="PTHR30574">
    <property type="entry name" value="INNER MEMBRANE PROTEIN YEDE"/>
    <property type="match status" value="1"/>
</dbReference>
<evidence type="ECO:0000256" key="9">
    <source>
        <dbReference type="SAM" id="Phobius"/>
    </source>
</evidence>
<accession>A0AAE3G170</accession>
<dbReference type="Proteomes" id="UP001205843">
    <property type="component" value="Unassembled WGS sequence"/>
</dbReference>
<keyword evidence="4" id="KW-0997">Cell inner membrane</keyword>
<reference evidence="10" key="1">
    <citation type="submission" date="2022-03" db="EMBL/GenBank/DDBJ databases">
        <title>Genomic Encyclopedia of Type Strains, Phase III (KMG-III): the genomes of soil and plant-associated and newly described type strains.</title>
        <authorList>
            <person name="Whitman W."/>
        </authorList>
    </citation>
    <scope>NUCLEOTIDE SEQUENCE</scope>
    <source>
        <strain evidence="10">ANL 6-2</strain>
    </source>
</reference>
<comment type="caution">
    <text evidence="10">The sequence shown here is derived from an EMBL/GenBank/DDBJ whole genome shotgun (WGS) entry which is preliminary data.</text>
</comment>
<keyword evidence="3" id="KW-1003">Cell membrane</keyword>
<keyword evidence="11" id="KW-1185">Reference proteome</keyword>
<name>A0AAE3G170_9GAMM</name>
<dbReference type="AlphaFoldDB" id="A0AAE3G170"/>
<organism evidence="10 11">
    <name type="scientific">Natronocella acetinitrilica</name>
    <dbReference type="NCBI Taxonomy" id="414046"/>
    <lineage>
        <taxon>Bacteria</taxon>
        <taxon>Pseudomonadati</taxon>
        <taxon>Pseudomonadota</taxon>
        <taxon>Gammaproteobacteria</taxon>
        <taxon>Chromatiales</taxon>
        <taxon>Ectothiorhodospiraceae</taxon>
        <taxon>Natronocella</taxon>
    </lineage>
</organism>
<evidence type="ECO:0000256" key="6">
    <source>
        <dbReference type="ARBA" id="ARBA00022989"/>
    </source>
</evidence>
<dbReference type="InterPro" id="IPR007272">
    <property type="entry name" value="Sulf_transp_TsuA/YedE"/>
</dbReference>
<dbReference type="GO" id="GO:0005886">
    <property type="term" value="C:plasma membrane"/>
    <property type="evidence" value="ECO:0007669"/>
    <property type="project" value="UniProtKB-SubCell"/>
</dbReference>
<evidence type="ECO:0000256" key="4">
    <source>
        <dbReference type="ARBA" id="ARBA00022519"/>
    </source>
</evidence>
<evidence type="ECO:0000256" key="3">
    <source>
        <dbReference type="ARBA" id="ARBA00022475"/>
    </source>
</evidence>
<evidence type="ECO:0000256" key="1">
    <source>
        <dbReference type="ARBA" id="ARBA00004429"/>
    </source>
</evidence>
<keyword evidence="5 9" id="KW-0812">Transmembrane</keyword>
<protein>
    <submittedName>
        <fullName evidence="10">Membrane protein YedE/YeeE</fullName>
    </submittedName>
</protein>
<evidence type="ECO:0000256" key="2">
    <source>
        <dbReference type="ARBA" id="ARBA00022448"/>
    </source>
</evidence>
<feature type="transmembrane region" description="Helical" evidence="9">
    <location>
        <begin position="121"/>
        <end position="142"/>
    </location>
</feature>
<sequence length="144" mass="14653">MTIDWAAFTPWTALAGGALIGLAAALFVLLNGRIAGISGILGGLLRPAAGDTGWRLAFLAGMIAAPLLWLLLAGSPTIRIDAGYPLLIAAGLLVGISTRYGSGCTSGHGVCGLSRLSPRSLVATLCFMGTGFLTVFVMRHLLGG</sequence>
<dbReference type="EMBL" id="JALJXV010000001">
    <property type="protein sequence ID" value="MCP1673547.1"/>
    <property type="molecule type" value="Genomic_DNA"/>
</dbReference>
<dbReference type="PANTHER" id="PTHR30574:SF1">
    <property type="entry name" value="SULPHUR TRANSPORT DOMAIN-CONTAINING PROTEIN"/>
    <property type="match status" value="1"/>
</dbReference>
<evidence type="ECO:0000256" key="8">
    <source>
        <dbReference type="ARBA" id="ARBA00035655"/>
    </source>
</evidence>
<evidence type="ECO:0000256" key="5">
    <source>
        <dbReference type="ARBA" id="ARBA00022692"/>
    </source>
</evidence>
<keyword evidence="6 9" id="KW-1133">Transmembrane helix</keyword>
<evidence type="ECO:0000313" key="10">
    <source>
        <dbReference type="EMBL" id="MCP1673547.1"/>
    </source>
</evidence>
<feature type="transmembrane region" description="Helical" evidence="9">
    <location>
        <begin position="54"/>
        <end position="72"/>
    </location>
</feature>
<comment type="similarity">
    <text evidence="8">Belongs to the TsuA/YedE (TC 9.B.102) family.</text>
</comment>
<evidence type="ECO:0000256" key="7">
    <source>
        <dbReference type="ARBA" id="ARBA00023136"/>
    </source>
</evidence>
<comment type="subcellular location">
    <subcellularLocation>
        <location evidence="1">Cell inner membrane</location>
        <topology evidence="1">Multi-pass membrane protein</topology>
    </subcellularLocation>
</comment>
<evidence type="ECO:0000313" key="11">
    <source>
        <dbReference type="Proteomes" id="UP001205843"/>
    </source>
</evidence>
<dbReference type="RefSeq" id="WP_253474076.1">
    <property type="nucleotide sequence ID" value="NZ_JALJXV010000001.1"/>
</dbReference>
<keyword evidence="2" id="KW-0813">Transport</keyword>
<feature type="transmembrane region" description="Helical" evidence="9">
    <location>
        <begin position="12"/>
        <end position="34"/>
    </location>
</feature>
<proteinExistence type="inferred from homology"/>
<keyword evidence="7 9" id="KW-0472">Membrane</keyword>
<gene>
    <name evidence="10" type="ORF">J2T57_000639</name>
</gene>
<feature type="transmembrane region" description="Helical" evidence="9">
    <location>
        <begin position="84"/>
        <end position="101"/>
    </location>
</feature>